<feature type="binding site" evidence="7">
    <location>
        <position position="214"/>
    </location>
    <ligand>
        <name>Zn(2+)</name>
        <dbReference type="ChEBI" id="CHEBI:29105"/>
        <label>1</label>
    </ligand>
</feature>
<dbReference type="InterPro" id="IPR047177">
    <property type="entry name" value="Pept_M20A"/>
</dbReference>
<dbReference type="FunFam" id="1.10.150.900:FF:000003">
    <property type="entry name" value="N-fatty-acyl-amino acid synthase/hydrolase PM20D1"/>
    <property type="match status" value="1"/>
</dbReference>
<dbReference type="GO" id="GO:0051603">
    <property type="term" value="P:proteolysis involved in protein catabolic process"/>
    <property type="evidence" value="ECO:0007669"/>
    <property type="project" value="TreeGrafter"/>
</dbReference>
<keyword evidence="5 7" id="KW-0862">Zinc</keyword>
<dbReference type="InterPro" id="IPR011650">
    <property type="entry name" value="Peptidase_M20_dimer"/>
</dbReference>
<evidence type="ECO:0000256" key="2">
    <source>
        <dbReference type="ARBA" id="ARBA00022670"/>
    </source>
</evidence>
<dbReference type="PROSITE" id="PS00758">
    <property type="entry name" value="ARGE_DAPE_CPG2_1"/>
    <property type="match status" value="1"/>
</dbReference>
<keyword evidence="3 7" id="KW-0479">Metal-binding</keyword>
<sequence>MLAISLIFAGLFTYTQQNGFHFTSPFHSSPLKEDAQVDFWCPLAPIPGPPSDGLKDSRELTGSDIRQRQVERLSAAVNVSTQSFEDSGDVETDTRWRVFDELHEVLRKLFPLVHENLHVEKVNKYGILYTWKGSTVELKPILFMAHQDVVPSGPAEKWTYAPFQAHYDGQFVWGRGASDCKNNLIGLLSTAEELLRQRWTPKRTIILAFGFDEEIGGERGAKHIAQHLEKILGKDSLAMVHDEGGMGFQEMGDMVYALPAIAEKGFVDIVLHVKVKGGHSSRPPPHTGIGIASEIVVELEKHPFVPRLTASNPLMNLLQCQVRYSPREVEDWLPDALASKWDEVTIGKDLARSRGPDVRFAMQTSQAVTIFNGGEKDNQLPDSANITINYRIAPHDSVDKIRRSVLDVISPIAKQHDLSIEELELDSQGSLLLSTRDDLEPSPVSPTADSNAVWKLFGGTIRSVFEDVESFKGKTIVAVGDIMLGNTDTVHYWNLTRNIYRFSPARAGTRINVHTIDERIDMDAHLEGMRLYYELMRNFDILEDKNLS</sequence>
<dbReference type="GO" id="GO:0006629">
    <property type="term" value="P:lipid metabolic process"/>
    <property type="evidence" value="ECO:0007669"/>
    <property type="project" value="UniProtKB-ARBA"/>
</dbReference>
<dbReference type="Pfam" id="PF01546">
    <property type="entry name" value="Peptidase_M20"/>
    <property type="match status" value="1"/>
</dbReference>
<dbReference type="SUPFAM" id="SSF53187">
    <property type="entry name" value="Zn-dependent exopeptidases"/>
    <property type="match status" value="1"/>
</dbReference>
<dbReference type="PANTHER" id="PTHR45962">
    <property type="entry name" value="N-FATTY-ACYL-AMINO ACID SYNTHASE/HYDROLASE PM20D1"/>
    <property type="match status" value="1"/>
</dbReference>
<dbReference type="GO" id="GO:0004181">
    <property type="term" value="F:metallocarboxypeptidase activity"/>
    <property type="evidence" value="ECO:0007669"/>
    <property type="project" value="InterPro"/>
</dbReference>
<evidence type="ECO:0000256" key="4">
    <source>
        <dbReference type="ARBA" id="ARBA00022801"/>
    </source>
</evidence>
<dbReference type="GO" id="GO:1990845">
    <property type="term" value="P:adaptive thermogenesis"/>
    <property type="evidence" value="ECO:0007669"/>
    <property type="project" value="UniProtKB-ARBA"/>
</dbReference>
<keyword evidence="10" id="KW-0121">Carboxypeptidase</keyword>
<dbReference type="SUPFAM" id="SSF55031">
    <property type="entry name" value="Bacterial exopeptidase dimerisation domain"/>
    <property type="match status" value="1"/>
</dbReference>
<reference evidence="10" key="1">
    <citation type="journal article" date="2020" name="Stud. Mycol.">
        <title>101 Dothideomycetes genomes: a test case for predicting lifestyles and emergence of pathogens.</title>
        <authorList>
            <person name="Haridas S."/>
            <person name="Albert R."/>
            <person name="Binder M."/>
            <person name="Bloem J."/>
            <person name="Labutti K."/>
            <person name="Salamov A."/>
            <person name="Andreopoulos B."/>
            <person name="Baker S."/>
            <person name="Barry K."/>
            <person name="Bills G."/>
            <person name="Bluhm B."/>
            <person name="Cannon C."/>
            <person name="Castanera R."/>
            <person name="Culley D."/>
            <person name="Daum C."/>
            <person name="Ezra D."/>
            <person name="Gonzalez J."/>
            <person name="Henrissat B."/>
            <person name="Kuo A."/>
            <person name="Liang C."/>
            <person name="Lipzen A."/>
            <person name="Lutzoni F."/>
            <person name="Magnuson J."/>
            <person name="Mondo S."/>
            <person name="Nolan M."/>
            <person name="Ohm R."/>
            <person name="Pangilinan J."/>
            <person name="Park H.-J."/>
            <person name="Ramirez L."/>
            <person name="Alfaro M."/>
            <person name="Sun H."/>
            <person name="Tritt A."/>
            <person name="Yoshinaga Y."/>
            <person name="Zwiers L.-H."/>
            <person name="Turgeon B."/>
            <person name="Goodwin S."/>
            <person name="Spatafora J."/>
            <person name="Crous P."/>
            <person name="Grigoriev I."/>
        </authorList>
    </citation>
    <scope>NUCLEOTIDE SEQUENCE</scope>
    <source>
        <strain evidence="10">CBS 133067</strain>
    </source>
</reference>
<dbReference type="CDD" id="cd05674">
    <property type="entry name" value="M20_yscS"/>
    <property type="match status" value="1"/>
</dbReference>
<keyword evidence="11" id="KW-1185">Reference proteome</keyword>
<feature type="binding site" evidence="7">
    <location>
        <position position="179"/>
    </location>
    <ligand>
        <name>Zn(2+)</name>
        <dbReference type="ChEBI" id="CHEBI:29105"/>
        <label>1</label>
    </ligand>
</feature>
<dbReference type="GO" id="GO:0000328">
    <property type="term" value="C:fungal-type vacuole lumen"/>
    <property type="evidence" value="ECO:0007669"/>
    <property type="project" value="TreeGrafter"/>
</dbReference>
<keyword evidence="2" id="KW-0645">Protease</keyword>
<gene>
    <name evidence="10" type="ORF">NA57DRAFT_49104</name>
</gene>
<dbReference type="Proteomes" id="UP000799772">
    <property type="component" value="Unassembled WGS sequence"/>
</dbReference>
<feature type="binding site" evidence="7">
    <location>
        <position position="242"/>
    </location>
    <ligand>
        <name>Zn(2+)</name>
        <dbReference type="ChEBI" id="CHEBI:29105"/>
        <label>2</label>
    </ligand>
</feature>
<evidence type="ECO:0000256" key="1">
    <source>
        <dbReference type="ARBA" id="ARBA00006247"/>
    </source>
</evidence>
<dbReference type="FunFam" id="3.40.630.10:FF:000027">
    <property type="entry name" value="N-fatty-acyl-amino acid synthase/hydrolase PM20D1"/>
    <property type="match status" value="1"/>
</dbReference>
<dbReference type="Gene3D" id="3.30.70.360">
    <property type="match status" value="1"/>
</dbReference>
<accession>A0A9P4M147</accession>
<keyword evidence="8" id="KW-0732">Signal</keyword>
<dbReference type="GO" id="GO:0043605">
    <property type="term" value="P:amide catabolic process"/>
    <property type="evidence" value="ECO:0007669"/>
    <property type="project" value="UniProtKB-ARBA"/>
</dbReference>
<dbReference type="InterPro" id="IPR002933">
    <property type="entry name" value="Peptidase_M20"/>
</dbReference>
<dbReference type="Gene3D" id="3.40.630.10">
    <property type="entry name" value="Zn peptidases"/>
    <property type="match status" value="1"/>
</dbReference>
<dbReference type="InterPro" id="IPR036264">
    <property type="entry name" value="Bact_exopeptidase_dim_dom"/>
</dbReference>
<evidence type="ECO:0000313" key="11">
    <source>
        <dbReference type="Proteomes" id="UP000799772"/>
    </source>
</evidence>
<evidence type="ECO:0000256" key="5">
    <source>
        <dbReference type="ARBA" id="ARBA00022833"/>
    </source>
</evidence>
<feature type="binding site" evidence="7">
    <location>
        <position position="146"/>
    </location>
    <ligand>
        <name>Zn(2+)</name>
        <dbReference type="ChEBI" id="CHEBI:29105"/>
        <label>2</label>
    </ligand>
</feature>
<name>A0A9P4M147_9PEZI</name>
<feature type="binding site" evidence="7">
    <location>
        <position position="179"/>
    </location>
    <ligand>
        <name>Zn(2+)</name>
        <dbReference type="ChEBI" id="CHEBI:29105"/>
        <label>2</label>
    </ligand>
</feature>
<dbReference type="PIRSF" id="PIRSF037217">
    <property type="entry name" value="Carboxypeptidase_S"/>
    <property type="match status" value="1"/>
</dbReference>
<evidence type="ECO:0000313" key="10">
    <source>
        <dbReference type="EMBL" id="KAF2093010.1"/>
    </source>
</evidence>
<dbReference type="InterPro" id="IPR017141">
    <property type="entry name" value="Pept_M20_carboxypep"/>
</dbReference>
<organism evidence="10 11">
    <name type="scientific">Rhizodiscina lignyota</name>
    <dbReference type="NCBI Taxonomy" id="1504668"/>
    <lineage>
        <taxon>Eukaryota</taxon>
        <taxon>Fungi</taxon>
        <taxon>Dikarya</taxon>
        <taxon>Ascomycota</taxon>
        <taxon>Pezizomycotina</taxon>
        <taxon>Dothideomycetes</taxon>
        <taxon>Pleosporomycetidae</taxon>
        <taxon>Aulographales</taxon>
        <taxon>Rhizodiscinaceae</taxon>
        <taxon>Rhizodiscina</taxon>
    </lineage>
</organism>
<proteinExistence type="inferred from homology"/>
<evidence type="ECO:0000259" key="9">
    <source>
        <dbReference type="Pfam" id="PF07687"/>
    </source>
</evidence>
<dbReference type="PROSITE" id="PS00759">
    <property type="entry name" value="ARGE_DAPE_CPG2_2"/>
    <property type="match status" value="1"/>
</dbReference>
<dbReference type="GO" id="GO:0005576">
    <property type="term" value="C:extracellular region"/>
    <property type="evidence" value="ECO:0007669"/>
    <property type="project" value="UniProtKB-ARBA"/>
</dbReference>
<evidence type="ECO:0000256" key="6">
    <source>
        <dbReference type="PIRSR" id="PIRSR037217-1"/>
    </source>
</evidence>
<comment type="caution">
    <text evidence="10">The sequence shown here is derived from an EMBL/GenBank/DDBJ whole genome shotgun (WGS) entry which is preliminary data.</text>
</comment>
<evidence type="ECO:0000256" key="7">
    <source>
        <dbReference type="PIRSR" id="PIRSR037217-2"/>
    </source>
</evidence>
<feature type="binding site" evidence="7">
    <location>
        <position position="514"/>
    </location>
    <ligand>
        <name>Zn(2+)</name>
        <dbReference type="ChEBI" id="CHEBI:29105"/>
        <label>1</label>
    </ligand>
</feature>
<dbReference type="GO" id="GO:0006520">
    <property type="term" value="P:amino acid metabolic process"/>
    <property type="evidence" value="ECO:0007669"/>
    <property type="project" value="UniProtKB-ARBA"/>
</dbReference>
<dbReference type="OrthoDB" id="3064516at2759"/>
<dbReference type="GO" id="GO:0046872">
    <property type="term" value="F:metal ion binding"/>
    <property type="evidence" value="ECO:0007669"/>
    <property type="project" value="UniProtKB-KW"/>
</dbReference>
<feature type="signal peptide" evidence="8">
    <location>
        <begin position="1"/>
        <end position="17"/>
    </location>
</feature>
<comment type="similarity">
    <text evidence="1">Belongs to the peptidase M20A family.</text>
</comment>
<feature type="domain" description="Peptidase M20 dimerisation" evidence="9">
    <location>
        <begin position="261"/>
        <end position="416"/>
    </location>
</feature>
<dbReference type="PANTHER" id="PTHR45962:SF1">
    <property type="entry name" value="N-FATTY-ACYL-AMINO ACID SYNTHASE_HYDROLASE PM20D1"/>
    <property type="match status" value="1"/>
</dbReference>
<dbReference type="Gene3D" id="1.10.150.900">
    <property type="match status" value="1"/>
</dbReference>
<feature type="active site" evidence="6">
    <location>
        <position position="148"/>
    </location>
</feature>
<dbReference type="AlphaFoldDB" id="A0A9P4M147"/>
<feature type="chain" id="PRO_5040397723" evidence="8">
    <location>
        <begin position="18"/>
        <end position="548"/>
    </location>
</feature>
<dbReference type="GO" id="GO:0016810">
    <property type="term" value="F:hydrolase activity, acting on carbon-nitrogen (but not peptide) bonds"/>
    <property type="evidence" value="ECO:0007669"/>
    <property type="project" value="UniProtKB-ARBA"/>
</dbReference>
<evidence type="ECO:0000256" key="8">
    <source>
        <dbReference type="SAM" id="SignalP"/>
    </source>
</evidence>
<dbReference type="EMBL" id="ML978140">
    <property type="protein sequence ID" value="KAF2093010.1"/>
    <property type="molecule type" value="Genomic_DNA"/>
</dbReference>
<keyword evidence="4" id="KW-0378">Hydrolase</keyword>
<dbReference type="GO" id="GO:0043604">
    <property type="term" value="P:amide biosynthetic process"/>
    <property type="evidence" value="ECO:0007669"/>
    <property type="project" value="UniProtKB-ARBA"/>
</dbReference>
<dbReference type="InterPro" id="IPR001261">
    <property type="entry name" value="ArgE/DapE_CS"/>
</dbReference>
<feature type="active site" description="Proton acceptor" evidence="6">
    <location>
        <position position="213"/>
    </location>
</feature>
<protein>
    <submittedName>
        <fullName evidence="10">Vacuolar carboxypeptidase Cps1</fullName>
    </submittedName>
</protein>
<dbReference type="Pfam" id="PF07687">
    <property type="entry name" value="M20_dimer"/>
    <property type="match status" value="1"/>
</dbReference>
<evidence type="ECO:0000256" key="3">
    <source>
        <dbReference type="ARBA" id="ARBA00022723"/>
    </source>
</evidence>